<evidence type="ECO:0000256" key="7">
    <source>
        <dbReference type="ARBA" id="ARBA00022989"/>
    </source>
</evidence>
<evidence type="ECO:0000256" key="9">
    <source>
        <dbReference type="ARBA" id="ARBA00023251"/>
    </source>
</evidence>
<protein>
    <recommendedName>
        <fullName evidence="3">Multidrug export protein MepA</fullName>
    </recommendedName>
</protein>
<feature type="transmembrane region" description="Helical" evidence="10">
    <location>
        <begin position="202"/>
        <end position="223"/>
    </location>
</feature>
<comment type="subcellular location">
    <subcellularLocation>
        <location evidence="1">Cell membrane</location>
        <topology evidence="1">Multi-pass membrane protein</topology>
    </subcellularLocation>
</comment>
<dbReference type="Proteomes" id="UP000319499">
    <property type="component" value="Unassembled WGS sequence"/>
</dbReference>
<keyword evidence="9" id="KW-0046">Antibiotic resistance</keyword>
<dbReference type="RefSeq" id="WP_146261495.1">
    <property type="nucleotide sequence ID" value="NZ_SELG01000029.1"/>
</dbReference>
<dbReference type="OrthoDB" id="9811110at2"/>
<dbReference type="InterPro" id="IPR045070">
    <property type="entry name" value="MATE_MepA-like"/>
</dbReference>
<evidence type="ECO:0000256" key="5">
    <source>
        <dbReference type="ARBA" id="ARBA00022475"/>
    </source>
</evidence>
<keyword evidence="6 10" id="KW-0812">Transmembrane</keyword>
<keyword evidence="12" id="KW-1185">Reference proteome</keyword>
<feature type="transmembrane region" description="Helical" evidence="10">
    <location>
        <begin position="176"/>
        <end position="196"/>
    </location>
</feature>
<name>A0A563DHY0_9FLAO</name>
<evidence type="ECO:0000313" key="11">
    <source>
        <dbReference type="EMBL" id="TWP29805.1"/>
    </source>
</evidence>
<gene>
    <name evidence="11" type="ORF">ETU09_02170</name>
</gene>
<dbReference type="PANTHER" id="PTHR43823">
    <property type="entry name" value="SPORULATION PROTEIN YKVU"/>
    <property type="match status" value="1"/>
</dbReference>
<dbReference type="PIRSF" id="PIRSF006603">
    <property type="entry name" value="DinF"/>
    <property type="match status" value="1"/>
</dbReference>
<keyword evidence="4" id="KW-0813">Transport</keyword>
<evidence type="ECO:0000256" key="1">
    <source>
        <dbReference type="ARBA" id="ARBA00004651"/>
    </source>
</evidence>
<dbReference type="InterPro" id="IPR002528">
    <property type="entry name" value="MATE_fam"/>
</dbReference>
<feature type="transmembrane region" description="Helical" evidence="10">
    <location>
        <begin position="21"/>
        <end position="42"/>
    </location>
</feature>
<dbReference type="GO" id="GO:0046677">
    <property type="term" value="P:response to antibiotic"/>
    <property type="evidence" value="ECO:0007669"/>
    <property type="project" value="UniProtKB-KW"/>
</dbReference>
<dbReference type="GO" id="GO:0015297">
    <property type="term" value="F:antiporter activity"/>
    <property type="evidence" value="ECO:0007669"/>
    <property type="project" value="InterPro"/>
</dbReference>
<evidence type="ECO:0000256" key="10">
    <source>
        <dbReference type="SAM" id="Phobius"/>
    </source>
</evidence>
<evidence type="ECO:0000256" key="2">
    <source>
        <dbReference type="ARBA" id="ARBA00008417"/>
    </source>
</evidence>
<dbReference type="InterPro" id="IPR048279">
    <property type="entry name" value="MdtK-like"/>
</dbReference>
<feature type="transmembrane region" description="Helical" evidence="10">
    <location>
        <begin position="243"/>
        <end position="269"/>
    </location>
</feature>
<organism evidence="11 12">
    <name type="scientific">Apibacter muscae</name>
    <dbReference type="NCBI Taxonomy" id="2509004"/>
    <lineage>
        <taxon>Bacteria</taxon>
        <taxon>Pseudomonadati</taxon>
        <taxon>Bacteroidota</taxon>
        <taxon>Flavobacteriia</taxon>
        <taxon>Flavobacteriales</taxon>
        <taxon>Weeksellaceae</taxon>
        <taxon>Apibacter</taxon>
    </lineage>
</organism>
<evidence type="ECO:0000313" key="12">
    <source>
        <dbReference type="Proteomes" id="UP000319499"/>
    </source>
</evidence>
<evidence type="ECO:0000256" key="3">
    <source>
        <dbReference type="ARBA" id="ARBA00022106"/>
    </source>
</evidence>
<dbReference type="AlphaFoldDB" id="A0A563DHY0"/>
<feature type="transmembrane region" description="Helical" evidence="10">
    <location>
        <begin position="396"/>
        <end position="418"/>
    </location>
</feature>
<feature type="transmembrane region" description="Helical" evidence="10">
    <location>
        <begin position="62"/>
        <end position="84"/>
    </location>
</feature>
<accession>A0A563DHY0</accession>
<dbReference type="InterPro" id="IPR051327">
    <property type="entry name" value="MATE_MepA_subfamily"/>
</dbReference>
<keyword evidence="8 10" id="KW-0472">Membrane</keyword>
<reference evidence="11 12" key="1">
    <citation type="submission" date="2019-02" db="EMBL/GenBank/DDBJ databases">
        <title>Apibacter muscae sp. nov.: a novel member of the house fly microbiota.</title>
        <authorList>
            <person name="Park R."/>
        </authorList>
    </citation>
    <scope>NUCLEOTIDE SEQUENCE [LARGE SCALE GENOMIC DNA]</scope>
    <source>
        <strain evidence="11 12">AL1</strain>
    </source>
</reference>
<dbReference type="NCBIfam" id="TIGR00797">
    <property type="entry name" value="matE"/>
    <property type="match status" value="1"/>
</dbReference>
<dbReference type="GO" id="GO:0042910">
    <property type="term" value="F:xenobiotic transmembrane transporter activity"/>
    <property type="evidence" value="ECO:0007669"/>
    <property type="project" value="InterPro"/>
</dbReference>
<keyword evidence="5" id="KW-1003">Cell membrane</keyword>
<feature type="transmembrane region" description="Helical" evidence="10">
    <location>
        <begin position="105"/>
        <end position="124"/>
    </location>
</feature>
<dbReference type="PANTHER" id="PTHR43823:SF3">
    <property type="entry name" value="MULTIDRUG EXPORT PROTEIN MEPA"/>
    <property type="match status" value="1"/>
</dbReference>
<feature type="transmembrane region" description="Helical" evidence="10">
    <location>
        <begin position="369"/>
        <end position="389"/>
    </location>
</feature>
<evidence type="ECO:0000256" key="6">
    <source>
        <dbReference type="ARBA" id="ARBA00022692"/>
    </source>
</evidence>
<feature type="transmembrane region" description="Helical" evidence="10">
    <location>
        <begin position="424"/>
        <end position="445"/>
    </location>
</feature>
<evidence type="ECO:0000256" key="4">
    <source>
        <dbReference type="ARBA" id="ARBA00022448"/>
    </source>
</evidence>
<feature type="transmembrane region" description="Helical" evidence="10">
    <location>
        <begin position="144"/>
        <end position="164"/>
    </location>
</feature>
<keyword evidence="7 10" id="KW-1133">Transmembrane helix</keyword>
<sequence length="454" mass="50703">MDNLKKVHNIYDLENKKISSLLWEYAIPGIIGTVAVALYSIIDSIYIGNNKYLGDHANGGLGILLPIMNFLSGIGMLIGAGAAARTSIFLGKKDNISAEKIVGNSIILSIVLTLFPVIYIYIYIDKILFLLGTTSETLPFAKEFLKYYLPGNIFLILNFSLNNIMRSSGYPKKAMYTMLIGVGANIILAPIFIFILNLGMKGAAIATNLSIFLGLCFVLTHFFQHKNTLTLKWKRLKPDFRIIWAIISIGFAPFFILIAASLIVFIINHRLVSYGGSIAIEAYTLANRILMVFIMIIVGLTQGMQPIIGYNYGAKRLDRVKQTLKYTLKVGFIIGLIGCISGVIFPHIIIKMFNPSPYLAKHAERALHILTLTLPLSGIQMVISSYFQCIGKAIKAFFLSMTRQFLILIPALYILPKYFELNGIWYSVTISDTISTLIAIIMFILQIKTFKYIK</sequence>
<feature type="transmembrane region" description="Helical" evidence="10">
    <location>
        <begin position="326"/>
        <end position="349"/>
    </location>
</feature>
<feature type="transmembrane region" description="Helical" evidence="10">
    <location>
        <begin position="289"/>
        <end position="314"/>
    </location>
</feature>
<comment type="caution">
    <text evidence="11">The sequence shown here is derived from an EMBL/GenBank/DDBJ whole genome shotgun (WGS) entry which is preliminary data.</text>
</comment>
<dbReference type="GO" id="GO:0005886">
    <property type="term" value="C:plasma membrane"/>
    <property type="evidence" value="ECO:0007669"/>
    <property type="project" value="UniProtKB-SubCell"/>
</dbReference>
<dbReference type="Pfam" id="PF01554">
    <property type="entry name" value="MatE"/>
    <property type="match status" value="2"/>
</dbReference>
<dbReference type="CDD" id="cd13143">
    <property type="entry name" value="MATE_MepA_like"/>
    <property type="match status" value="1"/>
</dbReference>
<comment type="similarity">
    <text evidence="2">Belongs to the multi antimicrobial extrusion (MATE) (TC 2.A.66.1) family. MepA subfamily.</text>
</comment>
<evidence type="ECO:0000256" key="8">
    <source>
        <dbReference type="ARBA" id="ARBA00023136"/>
    </source>
</evidence>
<dbReference type="EMBL" id="SELH01000013">
    <property type="protein sequence ID" value="TWP29805.1"/>
    <property type="molecule type" value="Genomic_DNA"/>
</dbReference>
<proteinExistence type="inferred from homology"/>